<evidence type="ECO:0000259" key="4">
    <source>
        <dbReference type="SMART" id="SM00822"/>
    </source>
</evidence>
<dbReference type="InterPro" id="IPR002347">
    <property type="entry name" value="SDR_fam"/>
</dbReference>
<feature type="domain" description="Ketoreductase" evidence="4">
    <location>
        <begin position="8"/>
        <end position="188"/>
    </location>
</feature>
<dbReference type="InterPro" id="IPR057326">
    <property type="entry name" value="KR_dom"/>
</dbReference>
<dbReference type="Gene3D" id="3.40.50.720">
    <property type="entry name" value="NAD(P)-binding Rossmann-like Domain"/>
    <property type="match status" value="1"/>
</dbReference>
<evidence type="ECO:0000256" key="1">
    <source>
        <dbReference type="ARBA" id="ARBA00006484"/>
    </source>
</evidence>
<evidence type="ECO:0000313" key="6">
    <source>
        <dbReference type="Proteomes" id="UP001235133"/>
    </source>
</evidence>
<dbReference type="PRINTS" id="PR00080">
    <property type="entry name" value="SDRFAMILY"/>
</dbReference>
<evidence type="ECO:0000313" key="5">
    <source>
        <dbReference type="EMBL" id="MDQ7877444.1"/>
    </source>
</evidence>
<dbReference type="PANTHER" id="PTHR43115">
    <property type="entry name" value="DEHYDROGENASE/REDUCTASE SDR FAMILY MEMBER 11"/>
    <property type="match status" value="1"/>
</dbReference>
<dbReference type="PROSITE" id="PS00061">
    <property type="entry name" value="ADH_SHORT"/>
    <property type="match status" value="1"/>
</dbReference>
<reference evidence="5 6" key="1">
    <citation type="submission" date="2023-08" db="EMBL/GenBank/DDBJ databases">
        <title>Microbacterium psychrotolerans sp. nov., a psychrotolerant bacterium isolated from soil in Heilongjiang Province, China.</title>
        <authorList>
            <person name="An P."/>
            <person name="Zhao D."/>
            <person name="Xiang H."/>
        </authorList>
    </citation>
    <scope>NUCLEOTIDE SEQUENCE [LARGE SCALE GENOMIC DNA]</scope>
    <source>
        <strain evidence="5 6">QXD-8</strain>
    </source>
</reference>
<dbReference type="InterPro" id="IPR036291">
    <property type="entry name" value="NAD(P)-bd_dom_sf"/>
</dbReference>
<dbReference type="SUPFAM" id="SSF51735">
    <property type="entry name" value="NAD(P)-binding Rossmann-fold domains"/>
    <property type="match status" value="1"/>
</dbReference>
<name>A0ABU0YYM4_9MICO</name>
<keyword evidence="2" id="KW-0560">Oxidoreductase</keyword>
<proteinExistence type="inferred from homology"/>
<comment type="caution">
    <text evidence="5">The sequence shown here is derived from an EMBL/GenBank/DDBJ whole genome shotgun (WGS) entry which is preliminary data.</text>
</comment>
<sequence length="246" mass="25591">MSSDLHVKVALVTGASSGIGRATALALSRAGATVAVGARRVDRLKELVESAPGEMLAVHLDVTDEQSITDAVAAVVEKFGRLDALVNNAGLMQSGMIVGADTREWVRMVETNLLGSMFAVHAALPHLISSKGAVVQVSSTAGRTASLGSGAYAATKFGITAFSESLRQEVTALGVRVIVIQPGFVATELTDHITDPVMRAAAAEIGQSMRPLAPQDVAEAVVYALSQPAHISVNEILVRPTDQVRS</sequence>
<dbReference type="Pfam" id="PF00106">
    <property type="entry name" value="adh_short"/>
    <property type="match status" value="1"/>
</dbReference>
<dbReference type="InterPro" id="IPR020904">
    <property type="entry name" value="Sc_DH/Rdtase_CS"/>
</dbReference>
<comment type="similarity">
    <text evidence="1 3">Belongs to the short-chain dehydrogenases/reductases (SDR) family.</text>
</comment>
<dbReference type="RefSeq" id="WP_308866886.1">
    <property type="nucleotide sequence ID" value="NZ_JAVFWO010000002.1"/>
</dbReference>
<keyword evidence="6" id="KW-1185">Reference proteome</keyword>
<gene>
    <name evidence="5" type="ORF">Q9R08_05580</name>
</gene>
<accession>A0ABU0YYM4</accession>
<evidence type="ECO:0000256" key="3">
    <source>
        <dbReference type="RuleBase" id="RU000363"/>
    </source>
</evidence>
<organism evidence="5 6">
    <name type="scientific">Microbacterium psychrotolerans</name>
    <dbReference type="NCBI Taxonomy" id="3068321"/>
    <lineage>
        <taxon>Bacteria</taxon>
        <taxon>Bacillati</taxon>
        <taxon>Actinomycetota</taxon>
        <taxon>Actinomycetes</taxon>
        <taxon>Micrococcales</taxon>
        <taxon>Microbacteriaceae</taxon>
        <taxon>Microbacterium</taxon>
    </lineage>
</organism>
<dbReference type="PANTHER" id="PTHR43115:SF4">
    <property type="entry name" value="DEHYDROGENASE_REDUCTASE SDR FAMILY MEMBER 11"/>
    <property type="match status" value="1"/>
</dbReference>
<dbReference type="SMART" id="SM00822">
    <property type="entry name" value="PKS_KR"/>
    <property type="match status" value="1"/>
</dbReference>
<protein>
    <submittedName>
        <fullName evidence="5">SDR family NAD(P)-dependent oxidoreductase</fullName>
    </submittedName>
</protein>
<dbReference type="PRINTS" id="PR00081">
    <property type="entry name" value="GDHRDH"/>
</dbReference>
<dbReference type="EMBL" id="JAVFWO010000002">
    <property type="protein sequence ID" value="MDQ7877444.1"/>
    <property type="molecule type" value="Genomic_DNA"/>
</dbReference>
<evidence type="ECO:0000256" key="2">
    <source>
        <dbReference type="ARBA" id="ARBA00023002"/>
    </source>
</evidence>
<dbReference type="Proteomes" id="UP001235133">
    <property type="component" value="Unassembled WGS sequence"/>
</dbReference>